<dbReference type="EC" id="2.7.7.2" evidence="14"/>
<dbReference type="InterPro" id="IPR014729">
    <property type="entry name" value="Rossmann-like_a/b/a_fold"/>
</dbReference>
<evidence type="ECO:0000256" key="1">
    <source>
        <dbReference type="ARBA" id="ARBA00004726"/>
    </source>
</evidence>
<dbReference type="SMART" id="SM00904">
    <property type="entry name" value="Flavokinase"/>
    <property type="match status" value="1"/>
</dbReference>
<evidence type="ECO:0000256" key="7">
    <source>
        <dbReference type="ARBA" id="ARBA00022741"/>
    </source>
</evidence>
<dbReference type="Pfam" id="PF06574">
    <property type="entry name" value="FAD_syn"/>
    <property type="match status" value="1"/>
</dbReference>
<dbReference type="NCBIfam" id="NF004162">
    <property type="entry name" value="PRK05627.1-5"/>
    <property type="match status" value="1"/>
</dbReference>
<evidence type="ECO:0000256" key="12">
    <source>
        <dbReference type="ARBA" id="ARBA00047880"/>
    </source>
</evidence>
<keyword evidence="17" id="KW-1185">Reference proteome</keyword>
<dbReference type="SUPFAM" id="SSF82114">
    <property type="entry name" value="Riboflavin kinase-like"/>
    <property type="match status" value="1"/>
</dbReference>
<comment type="catalytic activity">
    <reaction evidence="13 14">
        <text>FMN + ATP + H(+) = FAD + diphosphate</text>
        <dbReference type="Rhea" id="RHEA:17237"/>
        <dbReference type="ChEBI" id="CHEBI:15378"/>
        <dbReference type="ChEBI" id="CHEBI:30616"/>
        <dbReference type="ChEBI" id="CHEBI:33019"/>
        <dbReference type="ChEBI" id="CHEBI:57692"/>
        <dbReference type="ChEBI" id="CHEBI:58210"/>
        <dbReference type="EC" id="2.7.7.2"/>
    </reaction>
</comment>
<gene>
    <name evidence="16" type="ORF">ACFPXP_07115</name>
</gene>
<evidence type="ECO:0000256" key="10">
    <source>
        <dbReference type="ARBA" id="ARBA00022840"/>
    </source>
</evidence>
<dbReference type="Gene3D" id="3.40.50.620">
    <property type="entry name" value="HUPs"/>
    <property type="match status" value="1"/>
</dbReference>
<evidence type="ECO:0000256" key="14">
    <source>
        <dbReference type="PIRNR" id="PIRNR004491"/>
    </source>
</evidence>
<feature type="domain" description="Riboflavin kinase" evidence="15">
    <location>
        <begin position="187"/>
        <end position="313"/>
    </location>
</feature>
<dbReference type="InterPro" id="IPR015864">
    <property type="entry name" value="FAD_synthase"/>
</dbReference>
<keyword evidence="5 14" id="KW-0808">Transferase</keyword>
<keyword evidence="4 14" id="KW-0288">FMN</keyword>
<comment type="similarity">
    <text evidence="14">Belongs to the ribF family.</text>
</comment>
<dbReference type="Gene3D" id="2.40.30.30">
    <property type="entry name" value="Riboflavin kinase-like"/>
    <property type="match status" value="1"/>
</dbReference>
<keyword evidence="8 14" id="KW-0418">Kinase</keyword>
<dbReference type="InterPro" id="IPR023465">
    <property type="entry name" value="Riboflavin_kinase_dom_sf"/>
</dbReference>
<reference evidence="17" key="1">
    <citation type="journal article" date="2019" name="Int. J. Syst. Evol. Microbiol.">
        <title>The Global Catalogue of Microorganisms (GCM) 10K type strain sequencing project: providing services to taxonomists for standard genome sequencing and annotation.</title>
        <authorList>
            <consortium name="The Broad Institute Genomics Platform"/>
            <consortium name="The Broad Institute Genome Sequencing Center for Infectious Disease"/>
            <person name="Wu L."/>
            <person name="Ma J."/>
        </authorList>
    </citation>
    <scope>NUCLEOTIDE SEQUENCE [LARGE SCALE GENOMIC DNA]</scope>
    <source>
        <strain evidence="17">CCM 8749</strain>
    </source>
</reference>
<comment type="catalytic activity">
    <reaction evidence="12 14">
        <text>riboflavin + ATP = FMN + ADP + H(+)</text>
        <dbReference type="Rhea" id="RHEA:14357"/>
        <dbReference type="ChEBI" id="CHEBI:15378"/>
        <dbReference type="ChEBI" id="CHEBI:30616"/>
        <dbReference type="ChEBI" id="CHEBI:57986"/>
        <dbReference type="ChEBI" id="CHEBI:58210"/>
        <dbReference type="ChEBI" id="CHEBI:456216"/>
        <dbReference type="EC" id="2.7.1.26"/>
    </reaction>
</comment>
<dbReference type="PANTHER" id="PTHR22749:SF6">
    <property type="entry name" value="RIBOFLAVIN KINASE"/>
    <property type="match status" value="1"/>
</dbReference>
<evidence type="ECO:0000256" key="2">
    <source>
        <dbReference type="ARBA" id="ARBA00005201"/>
    </source>
</evidence>
<dbReference type="NCBIfam" id="NF004160">
    <property type="entry name" value="PRK05627.1-3"/>
    <property type="match status" value="1"/>
</dbReference>
<dbReference type="EMBL" id="JBHSQV010000036">
    <property type="protein sequence ID" value="MFC5986202.1"/>
    <property type="molecule type" value="Genomic_DNA"/>
</dbReference>
<accession>A0ABW1IMD0</accession>
<dbReference type="InterPro" id="IPR023468">
    <property type="entry name" value="Riboflavin_kinase"/>
</dbReference>
<dbReference type="PANTHER" id="PTHR22749">
    <property type="entry name" value="RIBOFLAVIN KINASE/FMN ADENYLYLTRANSFERASE"/>
    <property type="match status" value="1"/>
</dbReference>
<dbReference type="RefSeq" id="WP_379893531.1">
    <property type="nucleotide sequence ID" value="NZ_CBCSCT010000001.1"/>
</dbReference>
<dbReference type="GO" id="GO:0008531">
    <property type="term" value="F:riboflavin kinase activity"/>
    <property type="evidence" value="ECO:0007669"/>
    <property type="project" value="UniProtKB-EC"/>
</dbReference>
<dbReference type="CDD" id="cd02064">
    <property type="entry name" value="FAD_synthetase_N"/>
    <property type="match status" value="1"/>
</dbReference>
<evidence type="ECO:0000256" key="6">
    <source>
        <dbReference type="ARBA" id="ARBA00022695"/>
    </source>
</evidence>
<keyword evidence="10 14" id="KW-0067">ATP-binding</keyword>
<dbReference type="PIRSF" id="PIRSF004491">
    <property type="entry name" value="FAD_Synth"/>
    <property type="match status" value="1"/>
</dbReference>
<dbReference type="SUPFAM" id="SSF52374">
    <property type="entry name" value="Nucleotidylyl transferase"/>
    <property type="match status" value="1"/>
</dbReference>
<organism evidence="16 17">
    <name type="scientific">Marinicrinis lubricantis</name>
    <dbReference type="NCBI Taxonomy" id="2086470"/>
    <lineage>
        <taxon>Bacteria</taxon>
        <taxon>Bacillati</taxon>
        <taxon>Bacillota</taxon>
        <taxon>Bacilli</taxon>
        <taxon>Bacillales</taxon>
        <taxon>Paenibacillaceae</taxon>
    </lineage>
</organism>
<keyword evidence="11" id="KW-0511">Multifunctional enzyme</keyword>
<comment type="pathway">
    <text evidence="2 14">Cofactor biosynthesis; FMN biosynthesis; FMN from riboflavin (ATP route): step 1/1.</text>
</comment>
<evidence type="ECO:0000256" key="9">
    <source>
        <dbReference type="ARBA" id="ARBA00022827"/>
    </source>
</evidence>
<dbReference type="Proteomes" id="UP001596250">
    <property type="component" value="Unassembled WGS sequence"/>
</dbReference>
<sequence>MKVIHLSHPIQFNEKEQQIDSHVMAIGDFDGVHLGHQKVIRHAVDWAQYQGIAASVMTFHPHPREVLGNEQYSRTLASLQDRLDRFEQLGVDMVFVVEFHAEFAKLSPEVFLNQYVKQLKARAVVVGFDFKFGNKGAGNAQTLEAWAGGEGILVHIIPAYQLDGEKISSSQIRELIEKGRVKEAKHRLGYYYTIAGKVIHGHARGRTIGFPTANLELNHAYVLPQSGVYAVLVTADEDRRMAGVMNIGVKPTFHSGHDLSIEVHIMDFQGDLYGKTLQVEILEHIRAEQKFPSIEALVEQIKRDSENAKKIAEQV</sequence>
<comment type="pathway">
    <text evidence="1 14">Cofactor biosynthesis; FAD biosynthesis; FAD from FMN: step 1/1.</text>
</comment>
<evidence type="ECO:0000313" key="17">
    <source>
        <dbReference type="Proteomes" id="UP001596250"/>
    </source>
</evidence>
<evidence type="ECO:0000256" key="13">
    <source>
        <dbReference type="ARBA" id="ARBA00049494"/>
    </source>
</evidence>
<name>A0ABW1IMD0_9BACL</name>
<dbReference type="Pfam" id="PF01687">
    <property type="entry name" value="Flavokinase"/>
    <property type="match status" value="1"/>
</dbReference>
<evidence type="ECO:0000256" key="3">
    <source>
        <dbReference type="ARBA" id="ARBA00022630"/>
    </source>
</evidence>
<keyword evidence="6 14" id="KW-0548">Nucleotidyltransferase</keyword>
<keyword evidence="3 14" id="KW-0285">Flavoprotein</keyword>
<proteinExistence type="inferred from homology"/>
<evidence type="ECO:0000313" key="16">
    <source>
        <dbReference type="EMBL" id="MFC5986202.1"/>
    </source>
</evidence>
<evidence type="ECO:0000256" key="4">
    <source>
        <dbReference type="ARBA" id="ARBA00022643"/>
    </source>
</evidence>
<evidence type="ECO:0000256" key="5">
    <source>
        <dbReference type="ARBA" id="ARBA00022679"/>
    </source>
</evidence>
<keyword evidence="7 14" id="KW-0547">Nucleotide-binding</keyword>
<evidence type="ECO:0000256" key="8">
    <source>
        <dbReference type="ARBA" id="ARBA00022777"/>
    </source>
</evidence>
<dbReference type="EC" id="2.7.1.26" evidence="14"/>
<evidence type="ECO:0000256" key="11">
    <source>
        <dbReference type="ARBA" id="ARBA00023268"/>
    </source>
</evidence>
<dbReference type="InterPro" id="IPR002606">
    <property type="entry name" value="Riboflavin_kinase_bac"/>
</dbReference>
<keyword evidence="9 14" id="KW-0274">FAD</keyword>
<evidence type="ECO:0000259" key="15">
    <source>
        <dbReference type="SMART" id="SM00904"/>
    </source>
</evidence>
<protein>
    <recommendedName>
        <fullName evidence="14">Riboflavin biosynthesis protein</fullName>
    </recommendedName>
    <domain>
        <recommendedName>
            <fullName evidence="14">Riboflavin kinase</fullName>
            <ecNumber evidence="14">2.7.1.26</ecNumber>
        </recommendedName>
        <alternativeName>
            <fullName evidence="14">Flavokinase</fullName>
        </alternativeName>
    </domain>
    <domain>
        <recommendedName>
            <fullName evidence="14">FMN adenylyltransferase</fullName>
            <ecNumber evidence="14">2.7.7.2</ecNumber>
        </recommendedName>
        <alternativeName>
            <fullName evidence="14">FAD pyrophosphorylase</fullName>
        </alternativeName>
        <alternativeName>
            <fullName evidence="14">FAD synthase</fullName>
        </alternativeName>
    </domain>
</protein>
<dbReference type="GO" id="GO:0003919">
    <property type="term" value="F:FMN adenylyltransferase activity"/>
    <property type="evidence" value="ECO:0007669"/>
    <property type="project" value="UniProtKB-EC"/>
</dbReference>
<dbReference type="InterPro" id="IPR015865">
    <property type="entry name" value="Riboflavin_kinase_bac/euk"/>
</dbReference>
<comment type="caution">
    <text evidence="16">The sequence shown here is derived from an EMBL/GenBank/DDBJ whole genome shotgun (WGS) entry which is preliminary data.</text>
</comment>
<dbReference type="NCBIfam" id="TIGR00083">
    <property type="entry name" value="ribF"/>
    <property type="match status" value="1"/>
</dbReference>